<evidence type="ECO:0000256" key="4">
    <source>
        <dbReference type="ARBA" id="ARBA00022679"/>
    </source>
</evidence>
<dbReference type="InterPro" id="IPR050979">
    <property type="entry name" value="LD-transpeptidase"/>
</dbReference>
<protein>
    <submittedName>
        <fullName evidence="13">Spore protein YkuD-like protein</fullName>
    </submittedName>
</protein>
<dbReference type="GO" id="GO:0005576">
    <property type="term" value="C:extracellular region"/>
    <property type="evidence" value="ECO:0007669"/>
    <property type="project" value="TreeGrafter"/>
</dbReference>
<dbReference type="PROSITE" id="PS52029">
    <property type="entry name" value="LD_TPASE"/>
    <property type="match status" value="1"/>
</dbReference>
<sequence length="226" mass="25065">MSKSYKDQFKEESVRRRQRQQKQIAAVIILIGVLVSAAIWYLDGLSKEQQVPQQTSQQQSAQTAEQPGQEVKPETSAAEPPKEEQKQPEAVKPAYTILIDKSEYKLYVLKDNEVIKQWGVAVGAKQGQKQRAGDMTTPTGNFEVDEILDASYWTHDFGDGKGEIKGAYGPNFISLVTGWDGIGIHGTHAPESIGTMVSEGCVRMRNGELLELLPYVEVGTKVTIRE</sequence>
<evidence type="ECO:0000256" key="8">
    <source>
        <dbReference type="ARBA" id="ARBA00023316"/>
    </source>
</evidence>
<feature type="compositionally biased region" description="Low complexity" evidence="10">
    <location>
        <begin position="52"/>
        <end position="69"/>
    </location>
</feature>
<dbReference type="EMBL" id="CBDS010000087">
    <property type="protein sequence ID" value="CDB46324.1"/>
    <property type="molecule type" value="Genomic_DNA"/>
</dbReference>
<evidence type="ECO:0000256" key="10">
    <source>
        <dbReference type="SAM" id="MobiDB-lite"/>
    </source>
</evidence>
<dbReference type="GO" id="GO:0071972">
    <property type="term" value="F:peptidoglycan L,D-transpeptidase activity"/>
    <property type="evidence" value="ECO:0007669"/>
    <property type="project" value="TreeGrafter"/>
</dbReference>
<reference evidence="13" key="1">
    <citation type="submission" date="2012-11" db="EMBL/GenBank/DDBJ databases">
        <title>Dependencies among metagenomic species, viruses, plasmids and units of genetic variation.</title>
        <authorList>
            <person name="Nielsen H.B."/>
            <person name="Almeida M."/>
            <person name="Juncker A.S."/>
            <person name="Rasmussen S."/>
            <person name="Li J."/>
            <person name="Sunagawa S."/>
            <person name="Plichta D."/>
            <person name="Gautier L."/>
            <person name="Le Chatelier E."/>
            <person name="Peletier E."/>
            <person name="Bonde I."/>
            <person name="Nielsen T."/>
            <person name="Manichanh C."/>
            <person name="Arumugam M."/>
            <person name="Batto J."/>
            <person name="Santos M.B.Q.D."/>
            <person name="Blom N."/>
            <person name="Borruel N."/>
            <person name="Burgdorf K.S."/>
            <person name="Boumezbeur F."/>
            <person name="Casellas F."/>
            <person name="Dore J."/>
            <person name="Guarner F."/>
            <person name="Hansen T."/>
            <person name="Hildebrand F."/>
            <person name="Kaas R.S."/>
            <person name="Kennedy S."/>
            <person name="Kristiansen K."/>
            <person name="Kultima J.R."/>
            <person name="Leonard P."/>
            <person name="Levenez F."/>
            <person name="Lund O."/>
            <person name="Moumen B."/>
            <person name="Le Paslier D."/>
            <person name="Pons N."/>
            <person name="Pedersen O."/>
            <person name="Prifti E."/>
            <person name="Qin J."/>
            <person name="Raes J."/>
            <person name="Tap J."/>
            <person name="Tims S."/>
            <person name="Ussery D.W."/>
            <person name="Yamada T."/>
            <person name="MetaHit consortium"/>
            <person name="Renault P."/>
            <person name="Sicheritz-Ponten T."/>
            <person name="Bork P."/>
            <person name="Wang J."/>
            <person name="Brunak S."/>
            <person name="Ehrlich S.D."/>
        </authorList>
    </citation>
    <scope>NUCLEOTIDE SEQUENCE [LARGE SCALE GENOMIC DNA]</scope>
</reference>
<feature type="transmembrane region" description="Helical" evidence="11">
    <location>
        <begin position="24"/>
        <end position="42"/>
    </location>
</feature>
<dbReference type="GO" id="GO:0071555">
    <property type="term" value="P:cell wall organization"/>
    <property type="evidence" value="ECO:0007669"/>
    <property type="project" value="UniProtKB-UniRule"/>
</dbReference>
<dbReference type="AlphaFoldDB" id="R6IID3"/>
<comment type="pathway">
    <text evidence="1 9">Cell wall biogenesis; peptidoglycan biosynthesis.</text>
</comment>
<evidence type="ECO:0000256" key="5">
    <source>
        <dbReference type="ARBA" id="ARBA00022801"/>
    </source>
</evidence>
<keyword evidence="8 9" id="KW-0961">Cell wall biogenesis/degradation</keyword>
<evidence type="ECO:0000256" key="9">
    <source>
        <dbReference type="PROSITE-ProRule" id="PRU01373"/>
    </source>
</evidence>
<keyword evidence="6 9" id="KW-0133">Cell shape</keyword>
<dbReference type="HOGENOM" id="CLU_1232845_0_0_9"/>
<keyword evidence="11" id="KW-0812">Transmembrane</keyword>
<feature type="active site" description="Nucleophile" evidence="9">
    <location>
        <position position="201"/>
    </location>
</feature>
<feature type="active site" description="Proton donor/acceptor" evidence="9">
    <location>
        <position position="185"/>
    </location>
</feature>
<evidence type="ECO:0000256" key="11">
    <source>
        <dbReference type="SAM" id="Phobius"/>
    </source>
</evidence>
<dbReference type="STRING" id="1262914.BN533_01380"/>
<name>R6IID3_9FIRM</name>
<comment type="caution">
    <text evidence="13">The sequence shown here is derived from an EMBL/GenBank/DDBJ whole genome shotgun (WGS) entry which is preliminary data.</text>
</comment>
<accession>R6IID3</accession>
<keyword evidence="7 9" id="KW-0573">Peptidoglycan synthesis</keyword>
<dbReference type="Gene3D" id="2.40.440.10">
    <property type="entry name" value="L,D-transpeptidase catalytic domain-like"/>
    <property type="match status" value="1"/>
</dbReference>
<dbReference type="eggNOG" id="COG1376">
    <property type="taxonomic scope" value="Bacteria"/>
</dbReference>
<feature type="domain" description="L,D-TPase catalytic" evidence="12">
    <location>
        <begin position="95"/>
        <end position="225"/>
    </location>
</feature>
<keyword evidence="4" id="KW-0808">Transferase</keyword>
<feature type="region of interest" description="Disordered" evidence="10">
    <location>
        <begin position="52"/>
        <end position="90"/>
    </location>
</feature>
<dbReference type="GO" id="GO:0018104">
    <property type="term" value="P:peptidoglycan-protein cross-linking"/>
    <property type="evidence" value="ECO:0007669"/>
    <property type="project" value="TreeGrafter"/>
</dbReference>
<keyword evidence="11" id="KW-1133">Transmembrane helix</keyword>
<evidence type="ECO:0000256" key="3">
    <source>
        <dbReference type="ARBA" id="ARBA00022676"/>
    </source>
</evidence>
<dbReference type="CDD" id="cd16913">
    <property type="entry name" value="YkuD_like"/>
    <property type="match status" value="1"/>
</dbReference>
<evidence type="ECO:0000256" key="7">
    <source>
        <dbReference type="ARBA" id="ARBA00022984"/>
    </source>
</evidence>
<dbReference type="UniPathway" id="UPA00219"/>
<feature type="compositionally biased region" description="Basic and acidic residues" evidence="10">
    <location>
        <begin position="80"/>
        <end position="89"/>
    </location>
</feature>
<dbReference type="InterPro" id="IPR038063">
    <property type="entry name" value="Transpep_catalytic_dom"/>
</dbReference>
<organism evidence="13">
    <name type="scientific">Phascolarctobacterium faecium</name>
    <dbReference type="NCBI Taxonomy" id="33025"/>
    <lineage>
        <taxon>Bacteria</taxon>
        <taxon>Bacillati</taxon>
        <taxon>Bacillota</taxon>
        <taxon>Negativicutes</taxon>
        <taxon>Acidaminococcales</taxon>
        <taxon>Acidaminococcaceae</taxon>
        <taxon>Phascolarctobacterium</taxon>
    </lineage>
</organism>
<dbReference type="InterPro" id="IPR005490">
    <property type="entry name" value="LD_TPept_cat_dom"/>
</dbReference>
<keyword evidence="3" id="KW-0328">Glycosyltransferase</keyword>
<dbReference type="GO" id="GO:0016757">
    <property type="term" value="F:glycosyltransferase activity"/>
    <property type="evidence" value="ECO:0007669"/>
    <property type="project" value="UniProtKB-KW"/>
</dbReference>
<evidence type="ECO:0000313" key="13">
    <source>
        <dbReference type="EMBL" id="CDB46324.1"/>
    </source>
</evidence>
<dbReference type="GO" id="GO:0008360">
    <property type="term" value="P:regulation of cell shape"/>
    <property type="evidence" value="ECO:0007669"/>
    <property type="project" value="UniProtKB-UniRule"/>
</dbReference>
<dbReference type="RefSeq" id="WP_021718280.1">
    <property type="nucleotide sequence ID" value="NZ_CATZQN010000013.1"/>
</dbReference>
<keyword evidence="5" id="KW-0378">Hydrolase</keyword>
<keyword evidence="11" id="KW-0472">Membrane</keyword>
<proteinExistence type="inferred from homology"/>
<dbReference type="Pfam" id="PF03734">
    <property type="entry name" value="YkuD"/>
    <property type="match status" value="1"/>
</dbReference>
<dbReference type="SUPFAM" id="SSF141523">
    <property type="entry name" value="L,D-transpeptidase catalytic domain-like"/>
    <property type="match status" value="1"/>
</dbReference>
<gene>
    <name evidence="13" type="ORF">BN533_01380</name>
</gene>
<evidence type="ECO:0000259" key="12">
    <source>
        <dbReference type="PROSITE" id="PS52029"/>
    </source>
</evidence>
<evidence type="ECO:0000256" key="6">
    <source>
        <dbReference type="ARBA" id="ARBA00022960"/>
    </source>
</evidence>
<dbReference type="PANTHER" id="PTHR30582:SF24">
    <property type="entry name" value="L,D-TRANSPEPTIDASE ERFK_SRFK-RELATED"/>
    <property type="match status" value="1"/>
</dbReference>
<comment type="similarity">
    <text evidence="2">Belongs to the YkuD family.</text>
</comment>
<dbReference type="PANTHER" id="PTHR30582">
    <property type="entry name" value="L,D-TRANSPEPTIDASE"/>
    <property type="match status" value="1"/>
</dbReference>
<evidence type="ECO:0000256" key="1">
    <source>
        <dbReference type="ARBA" id="ARBA00004752"/>
    </source>
</evidence>
<evidence type="ECO:0000256" key="2">
    <source>
        <dbReference type="ARBA" id="ARBA00005992"/>
    </source>
</evidence>